<evidence type="ECO:0000313" key="3">
    <source>
        <dbReference type="Proteomes" id="UP000297703"/>
    </source>
</evidence>
<feature type="compositionally biased region" description="Low complexity" evidence="1">
    <location>
        <begin position="43"/>
        <end position="59"/>
    </location>
</feature>
<reference evidence="2 3" key="2">
    <citation type="submission" date="2019-04" db="EMBL/GenBank/DDBJ databases">
        <title>The genome sequence of big-headed turtle.</title>
        <authorList>
            <person name="Gong S."/>
        </authorList>
    </citation>
    <scope>NUCLEOTIDE SEQUENCE [LARGE SCALE GENOMIC DNA]</scope>
    <source>
        <strain evidence="2">DO16091913</strain>
        <tissue evidence="2">Muscle</tissue>
    </source>
</reference>
<protein>
    <submittedName>
        <fullName evidence="2">Fanconi anemia-associated protein of 100 kDa</fullName>
    </submittedName>
</protein>
<comment type="caution">
    <text evidence="2">The sequence shown here is derived from an EMBL/GenBank/DDBJ whole genome shotgun (WGS) entry which is preliminary data.</text>
</comment>
<keyword evidence="3" id="KW-1185">Reference proteome</keyword>
<name>A0A4D9EKM7_9SAUR</name>
<dbReference type="EMBL" id="QXTE01000095">
    <property type="protein sequence ID" value="TFK06624.1"/>
    <property type="molecule type" value="Genomic_DNA"/>
</dbReference>
<evidence type="ECO:0000256" key="1">
    <source>
        <dbReference type="SAM" id="MobiDB-lite"/>
    </source>
</evidence>
<feature type="region of interest" description="Disordered" evidence="1">
    <location>
        <begin position="37"/>
        <end position="64"/>
    </location>
</feature>
<dbReference type="Proteomes" id="UP000297703">
    <property type="component" value="Unassembled WGS sequence"/>
</dbReference>
<reference evidence="2 3" key="1">
    <citation type="submission" date="2019-04" db="EMBL/GenBank/DDBJ databases">
        <title>Draft genome of the big-headed turtle Platysternon megacephalum.</title>
        <authorList>
            <person name="Gong S."/>
        </authorList>
    </citation>
    <scope>NUCLEOTIDE SEQUENCE [LARGE SCALE GENOMIC DNA]</scope>
    <source>
        <strain evidence="2">DO16091913</strain>
        <tissue evidence="2">Muscle</tissue>
    </source>
</reference>
<organism evidence="2 3">
    <name type="scientific">Platysternon megacephalum</name>
    <name type="common">big-headed turtle</name>
    <dbReference type="NCBI Taxonomy" id="55544"/>
    <lineage>
        <taxon>Eukaryota</taxon>
        <taxon>Metazoa</taxon>
        <taxon>Chordata</taxon>
        <taxon>Craniata</taxon>
        <taxon>Vertebrata</taxon>
        <taxon>Euteleostomi</taxon>
        <taxon>Archelosauria</taxon>
        <taxon>Testudinata</taxon>
        <taxon>Testudines</taxon>
        <taxon>Cryptodira</taxon>
        <taxon>Durocryptodira</taxon>
        <taxon>Testudinoidea</taxon>
        <taxon>Platysternidae</taxon>
        <taxon>Platysternon</taxon>
    </lineage>
</organism>
<proteinExistence type="predicted"/>
<accession>A0A4D9EKM7</accession>
<sequence length="143" mass="15166">MVRFSPTIAVQLGEVPLSTSPWHISAAELAEASQREPQGLARSSSLSQESPLYSLQPSPASSPQWGIGKNIAAALSIRSYLCTMQTIAVTPLPSFPRCHVLAVAGCTDSYRTVGLILSYTQASLCHTGNIRGALRWVGMGLAP</sequence>
<evidence type="ECO:0000313" key="2">
    <source>
        <dbReference type="EMBL" id="TFK06624.1"/>
    </source>
</evidence>
<dbReference type="AlphaFoldDB" id="A0A4D9EKM7"/>
<gene>
    <name evidence="2" type="ORF">DR999_PMT10513</name>
</gene>